<name>A0A1Y6ATV9_9BACI</name>
<evidence type="ECO:0000313" key="1">
    <source>
        <dbReference type="EMBL" id="SME50920.1"/>
    </source>
</evidence>
<dbReference type="AlphaFoldDB" id="A0A1Y6ATV9"/>
<accession>A0A1Y6ATV9</accession>
<evidence type="ECO:0000313" key="2">
    <source>
        <dbReference type="Proteomes" id="UP000194439"/>
    </source>
</evidence>
<protein>
    <submittedName>
        <fullName evidence="1">Uncharacterized protein</fullName>
    </submittedName>
</protein>
<dbReference type="EMBL" id="FWZD01000077">
    <property type="protein sequence ID" value="SME50920.1"/>
    <property type="molecule type" value="Genomic_DNA"/>
</dbReference>
<sequence length="45" mass="5213">MVQNKVAPKLLDEVDKRAINTRITLEALMNHQRVQGLFKNYKSSN</sequence>
<reference evidence="2" key="1">
    <citation type="submission" date="2017-04" db="EMBL/GenBank/DDBJ databases">
        <authorList>
            <person name="Criscuolo A."/>
        </authorList>
    </citation>
    <scope>NUCLEOTIDE SEQUENCE [LARGE SCALE GENOMIC DNA]</scope>
</reference>
<proteinExistence type="predicted"/>
<dbReference type="Proteomes" id="UP000194439">
    <property type="component" value="Unassembled WGS sequence"/>
</dbReference>
<organism evidence="1 2">
    <name type="scientific">Bacillus mobilis</name>
    <dbReference type="NCBI Taxonomy" id="2026190"/>
    <lineage>
        <taxon>Bacteria</taxon>
        <taxon>Bacillati</taxon>
        <taxon>Bacillota</taxon>
        <taxon>Bacilli</taxon>
        <taxon>Bacillales</taxon>
        <taxon>Bacillaceae</taxon>
        <taxon>Bacillus</taxon>
        <taxon>Bacillus cereus group</taxon>
    </lineage>
</organism>
<gene>
    <name evidence="1" type="ORF">BACERE00185_05566</name>
</gene>